<evidence type="ECO:0000313" key="1">
    <source>
        <dbReference type="EMBL" id="KAF3163548.1"/>
    </source>
</evidence>
<accession>A0A7C8QRB6</accession>
<name>A0A7C8QRB6_ORBOL</name>
<gene>
    <name evidence="2" type="ORF">TWF106_004433</name>
    <name evidence="1" type="ORF">TWF788_001560</name>
</gene>
<dbReference type="AlphaFoldDB" id="A0A7C8QRB6"/>
<evidence type="ECO:0000313" key="4">
    <source>
        <dbReference type="Proteomes" id="UP000479691"/>
    </source>
</evidence>
<proteinExistence type="predicted"/>
<sequence>MSSLLTTPAEITDQILGYLYKHDIGNFSLCSKACRKVALPSLFAGLDLTPESAAAFGDGAVFSSLRPDVRKLYLQGKVYSGFGQEGNEDTVAYVETFRFCVESIRLFPSVRNIYIEYGSYLWENLCVALWREVSMLPNLKEVGRKVIPVGFYRGQYWKSYGDVYPHLSPITQSFVGSEEVHHDDEGVETSSKDSVRVPAGLEVIRLYSRNTLLTRDEEPYFQGFPIKHSIESLRELHITAATINIESGPGTLIFPNVVKLSIDGHESSYIHHWVFQWVSRHCPNVRSLSMIKDTGYYPFYAPPYFSPQDESPYFLMPKLVTLSLQWFLENPIPGAGPTQPPKKFKRRRLEALVREFMDQGMVGLREVKFFRRPAFGSPDHIIEGGCRISKDEGAGGEIRVWWKKPFYIMLGQKRFEEEEELGESVEGVDSDADDDLDENFPCIMY</sequence>
<evidence type="ECO:0000313" key="2">
    <source>
        <dbReference type="EMBL" id="KAF3224234.1"/>
    </source>
</evidence>
<dbReference type="Proteomes" id="UP000479691">
    <property type="component" value="Unassembled WGS sequence"/>
</dbReference>
<dbReference type="EMBL" id="JAABOE010000121">
    <property type="protein sequence ID" value="KAF3163548.1"/>
    <property type="molecule type" value="Genomic_DNA"/>
</dbReference>
<protein>
    <recommendedName>
        <fullName evidence="5">F-box domain-containing protein</fullName>
    </recommendedName>
</protein>
<evidence type="ECO:0000313" key="3">
    <source>
        <dbReference type="Proteomes" id="UP000472727"/>
    </source>
</evidence>
<comment type="caution">
    <text evidence="2">The sequence shown here is derived from an EMBL/GenBank/DDBJ whole genome shotgun (WGS) entry which is preliminary data.</text>
</comment>
<evidence type="ECO:0008006" key="5">
    <source>
        <dbReference type="Google" id="ProtNLM"/>
    </source>
</evidence>
<organism evidence="2 3">
    <name type="scientific">Orbilia oligospora</name>
    <name type="common">Nematode-trapping fungus</name>
    <name type="synonym">Arthrobotrys oligospora</name>
    <dbReference type="NCBI Taxonomy" id="2813651"/>
    <lineage>
        <taxon>Eukaryota</taxon>
        <taxon>Fungi</taxon>
        <taxon>Dikarya</taxon>
        <taxon>Ascomycota</taxon>
        <taxon>Pezizomycotina</taxon>
        <taxon>Orbiliomycetes</taxon>
        <taxon>Orbiliales</taxon>
        <taxon>Orbiliaceae</taxon>
        <taxon>Orbilia</taxon>
    </lineage>
</organism>
<dbReference type="EMBL" id="WIWS01000020">
    <property type="protein sequence ID" value="KAF3224234.1"/>
    <property type="molecule type" value="Genomic_DNA"/>
</dbReference>
<dbReference type="Proteomes" id="UP000472727">
    <property type="component" value="Unassembled WGS sequence"/>
</dbReference>
<reference evidence="3 4" key="1">
    <citation type="submission" date="2019-06" db="EMBL/GenBank/DDBJ databases">
        <authorList>
            <person name="Palmer J.M."/>
        </authorList>
    </citation>
    <scope>NUCLEOTIDE SEQUENCE [LARGE SCALE GENOMIC DNA]</scope>
    <source>
        <strain evidence="2 3">TWF106</strain>
        <strain evidence="1 4">TWF788</strain>
    </source>
</reference>